<dbReference type="InterPro" id="IPR009288">
    <property type="entry name" value="AIG2-like_dom"/>
</dbReference>
<feature type="non-terminal residue" evidence="5">
    <location>
        <position position="1"/>
    </location>
</feature>
<dbReference type="Pfam" id="PF06094">
    <property type="entry name" value="GGACT"/>
    <property type="match status" value="1"/>
</dbReference>
<dbReference type="PANTHER" id="PTHR12510">
    <property type="entry name" value="TROPONIN C-AKIN-1 PROTEIN"/>
    <property type="match status" value="1"/>
</dbReference>
<dbReference type="InterPro" id="IPR039126">
    <property type="entry name" value="GGACT"/>
</dbReference>
<dbReference type="SUPFAM" id="SSF110857">
    <property type="entry name" value="Gamma-glutamyl cyclotransferase-like"/>
    <property type="match status" value="1"/>
</dbReference>
<evidence type="ECO:0000259" key="4">
    <source>
        <dbReference type="Pfam" id="PF06094"/>
    </source>
</evidence>
<feature type="domain" description="Gamma-glutamylcyclotransferase AIG2-like" evidence="4">
    <location>
        <begin position="7"/>
        <end position="125"/>
    </location>
</feature>
<dbReference type="Gene3D" id="3.10.490.10">
    <property type="entry name" value="Gamma-glutamyl cyclotransferase-like"/>
    <property type="match status" value="1"/>
</dbReference>
<dbReference type="Proteomes" id="UP000051574">
    <property type="component" value="Unassembled WGS sequence"/>
</dbReference>
<organism evidence="5 6">
    <name type="scientific">Oryctes borbonicus</name>
    <dbReference type="NCBI Taxonomy" id="1629725"/>
    <lineage>
        <taxon>Eukaryota</taxon>
        <taxon>Metazoa</taxon>
        <taxon>Ecdysozoa</taxon>
        <taxon>Arthropoda</taxon>
        <taxon>Hexapoda</taxon>
        <taxon>Insecta</taxon>
        <taxon>Pterygota</taxon>
        <taxon>Neoptera</taxon>
        <taxon>Endopterygota</taxon>
        <taxon>Coleoptera</taxon>
        <taxon>Polyphaga</taxon>
        <taxon>Scarabaeiformia</taxon>
        <taxon>Scarabaeidae</taxon>
        <taxon>Dynastinae</taxon>
        <taxon>Oryctes</taxon>
    </lineage>
</organism>
<evidence type="ECO:0000256" key="3">
    <source>
        <dbReference type="RuleBase" id="RU367036"/>
    </source>
</evidence>
<comment type="caution">
    <text evidence="5">The sequence shown here is derived from an EMBL/GenBank/DDBJ whole genome shotgun (WGS) entry which is preliminary data.</text>
</comment>
<evidence type="ECO:0000313" key="6">
    <source>
        <dbReference type="Proteomes" id="UP000051574"/>
    </source>
</evidence>
<accession>A0A0T6B2D6</accession>
<dbReference type="CDD" id="cd06661">
    <property type="entry name" value="GGCT_like"/>
    <property type="match status" value="1"/>
</dbReference>
<dbReference type="PANTHER" id="PTHR12510:SF4">
    <property type="entry name" value="GAMMA-GLUTAMYLAMINECYCLOTRANSFERASE"/>
    <property type="match status" value="1"/>
</dbReference>
<dbReference type="OrthoDB" id="113620at2759"/>
<protein>
    <recommendedName>
        <fullName evidence="3">Gamma-glutamylcyclotransferase family protein</fullName>
    </recommendedName>
</protein>
<evidence type="ECO:0000256" key="2">
    <source>
        <dbReference type="PIRSR" id="PIRSR639126-1"/>
    </source>
</evidence>
<dbReference type="GO" id="GO:0061929">
    <property type="term" value="F:gamma-glutamylaminecyclotransferase activity"/>
    <property type="evidence" value="ECO:0007669"/>
    <property type="project" value="InterPro"/>
</dbReference>
<dbReference type="EMBL" id="LJIG01016168">
    <property type="protein sequence ID" value="KRT81412.1"/>
    <property type="molecule type" value="Genomic_DNA"/>
</dbReference>
<gene>
    <name evidence="5" type="ORF">AMK59_5011</name>
</gene>
<proteinExistence type="inferred from homology"/>
<evidence type="ECO:0000313" key="5">
    <source>
        <dbReference type="EMBL" id="KRT81412.1"/>
    </source>
</evidence>
<comment type="similarity">
    <text evidence="1 3">Belongs to the gamma-glutamylcyclotransferase family.</text>
</comment>
<dbReference type="InterPro" id="IPR036568">
    <property type="entry name" value="GGCT-like_sf"/>
</dbReference>
<sequence length="165" mass="19214">KMSDFNVFVYGTLKSGEPNHNWFAKGGGHYKLLCNAQTMEKYPLIIATEYNIPFLLYSPGVGNYVKGEVYEVDKSVLENLDILEDHPDFYERELHTVKNLDGGDGNITVWIYFIKNFKSELLKQPMYDCYSNNGDHGLKYVIRYTQSKTVNVRRVEQYMIKIIFT</sequence>
<dbReference type="InterPro" id="IPR013024">
    <property type="entry name" value="GGCT-like"/>
</dbReference>
<feature type="active site" description="Proton acceptor" evidence="2">
    <location>
        <position position="84"/>
    </location>
</feature>
<keyword evidence="6" id="KW-1185">Reference proteome</keyword>
<evidence type="ECO:0000256" key="1">
    <source>
        <dbReference type="ARBA" id="ARBA00008861"/>
    </source>
</evidence>
<name>A0A0T6B2D6_9SCAR</name>
<dbReference type="AlphaFoldDB" id="A0A0T6B2D6"/>
<dbReference type="GO" id="GO:0005829">
    <property type="term" value="C:cytosol"/>
    <property type="evidence" value="ECO:0007669"/>
    <property type="project" value="TreeGrafter"/>
</dbReference>
<reference evidence="5 6" key="1">
    <citation type="submission" date="2015-09" db="EMBL/GenBank/DDBJ databases">
        <title>Draft genome of the scarab beetle Oryctes borbonicus.</title>
        <authorList>
            <person name="Meyer J.M."/>
            <person name="Markov G.V."/>
            <person name="Baskaran P."/>
            <person name="Herrmann M."/>
            <person name="Sommer R.J."/>
            <person name="Roedelsperger C."/>
        </authorList>
    </citation>
    <scope>NUCLEOTIDE SEQUENCE [LARGE SCALE GENOMIC DNA]</scope>
    <source>
        <strain evidence="5">OB123</strain>
        <tissue evidence="5">Whole animal</tissue>
    </source>
</reference>